<dbReference type="InterPro" id="IPR046533">
    <property type="entry name" value="DUF6598"/>
</dbReference>
<dbReference type="Proteomes" id="UP001221413">
    <property type="component" value="Unassembled WGS sequence"/>
</dbReference>
<dbReference type="SUPFAM" id="SSF56371">
    <property type="entry name" value="Ribosome inactivating proteins (RIP)"/>
    <property type="match status" value="1"/>
</dbReference>
<dbReference type="GO" id="GO:0030598">
    <property type="term" value="F:rRNA N-glycosylase activity"/>
    <property type="evidence" value="ECO:0007669"/>
    <property type="project" value="UniProtKB-EC"/>
</dbReference>
<keyword evidence="10" id="KW-1185">Reference proteome</keyword>
<feature type="domain" description="DUF6598" evidence="8">
    <location>
        <begin position="464"/>
        <end position="625"/>
    </location>
</feature>
<dbReference type="Gene3D" id="3.40.420.10">
    <property type="entry name" value="Ricin (A subunit), domain 1"/>
    <property type="match status" value="1"/>
</dbReference>
<dbReference type="Pfam" id="PF20241">
    <property type="entry name" value="DUF6598"/>
    <property type="match status" value="1"/>
</dbReference>
<evidence type="ECO:0000256" key="6">
    <source>
        <dbReference type="ARBA" id="ARBA00030788"/>
    </source>
</evidence>
<proteinExistence type="inferred from homology"/>
<dbReference type="EC" id="3.2.2.22" evidence="3"/>
<keyword evidence="5" id="KW-0611">Plant defense</keyword>
<evidence type="ECO:0000256" key="2">
    <source>
        <dbReference type="ARBA" id="ARBA00008544"/>
    </source>
</evidence>
<comment type="caution">
    <text evidence="9">The sequence shown here is derived from an EMBL/GenBank/DDBJ whole genome shotgun (WGS) entry which is preliminary data.</text>
</comment>
<evidence type="ECO:0000313" key="10">
    <source>
        <dbReference type="Proteomes" id="UP001221413"/>
    </source>
</evidence>
<feature type="chain" id="PRO_5042027922" description="rRNA N-glycosylase" evidence="7">
    <location>
        <begin position="17"/>
        <end position="628"/>
    </location>
</feature>
<reference evidence="9" key="1">
    <citation type="submission" date="2023-01" db="EMBL/GenBank/DDBJ databases">
        <title>The chitinases involved in constricting ring structure development in the nematode-trapping fungus Drechslerella dactyloides.</title>
        <authorList>
            <person name="Wang R."/>
            <person name="Zhang L."/>
            <person name="Tang P."/>
            <person name="Li S."/>
            <person name="Liang L."/>
        </authorList>
    </citation>
    <scope>NUCLEOTIDE SEQUENCE</scope>
    <source>
        <strain evidence="9">YMF1.00031</strain>
    </source>
</reference>
<dbReference type="EMBL" id="JAQGDS010000012">
    <property type="protein sequence ID" value="KAJ6256460.1"/>
    <property type="molecule type" value="Genomic_DNA"/>
</dbReference>
<dbReference type="InterPro" id="IPR017989">
    <property type="entry name" value="Ribosome_inactivat_1/2"/>
</dbReference>
<comment type="catalytic activity">
    <reaction evidence="1">
        <text>Endohydrolysis of the N-glycosidic bond at one specific adenosine on the 28S rRNA.</text>
        <dbReference type="EC" id="3.2.2.22"/>
    </reaction>
</comment>
<dbReference type="InterPro" id="IPR036041">
    <property type="entry name" value="Ribosome-inact_prot_sf"/>
</dbReference>
<evidence type="ECO:0000256" key="4">
    <source>
        <dbReference type="ARBA" id="ARBA00022801"/>
    </source>
</evidence>
<dbReference type="InterPro" id="IPR001574">
    <property type="entry name" value="Ribosome_inactivat_prot"/>
</dbReference>
<keyword evidence="4" id="KW-0378">Hydrolase</keyword>
<dbReference type="PANTHER" id="PTHR33453">
    <property type="match status" value="1"/>
</dbReference>
<dbReference type="InterPro" id="IPR016138">
    <property type="entry name" value="Ribosome_inactivat_prot_sub1"/>
</dbReference>
<sequence length="628" mass="70721">MRWFICLLLWVAIVATIEPPLDPGVEFQEFWDLDPDKTPGSQFKSFIERLRERAAQQYCTTAQRCPILPRQGDVDNPFFDVIIRTPQASLRVRLRRTDLYLIGYRSEDSTRWHEFEIPVDPQDPKRKKKAREKFFPDSQELPFGEDYGALEAAAGLKQKQRGKLRLGRQDFGRAVERLATGPPSGTGCAEACIRVVEMVPEAIRFNQMRGDIIKHWNTPEGGNPSNLAVGLTNHWDDASYIALLYDSNPERAQEEFERIFRNNLKLEDLLSGLGIAKYQRKDKGPGPSSSKVRRVELSGRGKEANLCKMPEEGWVTPGRPLVDLRSIKVYYTSTRPPIHDSGDFCSLLPNPTKPGKITELRKRQNKFTKPNKQFIYFGSITISDVQGTSFDIYKTGKLFGEVTAVDAQCASSGDKIAIDTRQTSLISASNHFSIKTEIWQYNRVFHGGPVPTLSRLEKDTISHDIFNWDAYSTADENIYDQSQVAIIPGKLGYAKVEYIVMSKAVGALIEIVMDNGDDENPADVYGTVTASYDGPGTIGPMSATLLDTNKKQRASVNENTAIPLQRSLVILPWANHLKVNVQLWDYDRLSWDDEIANGDTIFTPDVGTSTWEKVKGKHGTVEVHVTWL</sequence>
<dbReference type="PANTHER" id="PTHR33453:SF9">
    <property type="entry name" value="ALBUMIN B-32"/>
    <property type="match status" value="1"/>
</dbReference>
<comment type="similarity">
    <text evidence="2">Belongs to the ribosome-inactivating protein family. Type 1 RIP subfamily.</text>
</comment>
<evidence type="ECO:0000256" key="1">
    <source>
        <dbReference type="ARBA" id="ARBA00000237"/>
    </source>
</evidence>
<keyword evidence="7" id="KW-0732">Signal</keyword>
<dbReference type="GO" id="GO:0006952">
    <property type="term" value="P:defense response"/>
    <property type="evidence" value="ECO:0007669"/>
    <property type="project" value="UniProtKB-KW"/>
</dbReference>
<dbReference type="AlphaFoldDB" id="A0AAD6IQ75"/>
<name>A0AAD6IQ75_DREDA</name>
<organism evidence="9 10">
    <name type="scientific">Drechslerella dactyloides</name>
    <name type="common">Nematode-trapping fungus</name>
    <name type="synonym">Arthrobotrys dactyloides</name>
    <dbReference type="NCBI Taxonomy" id="74499"/>
    <lineage>
        <taxon>Eukaryota</taxon>
        <taxon>Fungi</taxon>
        <taxon>Dikarya</taxon>
        <taxon>Ascomycota</taxon>
        <taxon>Pezizomycotina</taxon>
        <taxon>Orbiliomycetes</taxon>
        <taxon>Orbiliales</taxon>
        <taxon>Orbiliaceae</taxon>
        <taxon>Drechslerella</taxon>
    </lineage>
</organism>
<evidence type="ECO:0000259" key="8">
    <source>
        <dbReference type="Pfam" id="PF20241"/>
    </source>
</evidence>
<dbReference type="Pfam" id="PF00161">
    <property type="entry name" value="RIP"/>
    <property type="match status" value="1"/>
</dbReference>
<evidence type="ECO:0000313" key="9">
    <source>
        <dbReference type="EMBL" id="KAJ6256460.1"/>
    </source>
</evidence>
<dbReference type="GO" id="GO:0017148">
    <property type="term" value="P:negative regulation of translation"/>
    <property type="evidence" value="ECO:0007669"/>
    <property type="project" value="InterPro"/>
</dbReference>
<evidence type="ECO:0000256" key="3">
    <source>
        <dbReference type="ARBA" id="ARBA00012001"/>
    </source>
</evidence>
<gene>
    <name evidence="9" type="ORF">Dda_8322</name>
</gene>
<dbReference type="PRINTS" id="PR00396">
    <property type="entry name" value="SHIGARICIN"/>
</dbReference>
<feature type="signal peptide" evidence="7">
    <location>
        <begin position="1"/>
        <end position="16"/>
    </location>
</feature>
<protein>
    <recommendedName>
        <fullName evidence="3">rRNA N-glycosylase</fullName>
        <ecNumber evidence="3">3.2.2.22</ecNumber>
    </recommendedName>
    <alternativeName>
        <fullName evidence="6">rRNA N-glycosidase</fullName>
    </alternativeName>
</protein>
<evidence type="ECO:0000256" key="5">
    <source>
        <dbReference type="ARBA" id="ARBA00022821"/>
    </source>
</evidence>
<accession>A0AAD6IQ75</accession>
<evidence type="ECO:0000256" key="7">
    <source>
        <dbReference type="SAM" id="SignalP"/>
    </source>
</evidence>